<evidence type="ECO:0000313" key="5">
    <source>
        <dbReference type="Proteomes" id="UP000185713"/>
    </source>
</evidence>
<dbReference type="OrthoDB" id="64860at2157"/>
<evidence type="ECO:0000313" key="3">
    <source>
        <dbReference type="EMBL" id="RNI08784.1"/>
    </source>
</evidence>
<reference evidence="2 5" key="1">
    <citation type="submission" date="2014-12" db="EMBL/GenBank/DDBJ databases">
        <title>The genome sequence of Methanohalophilus portucalensis strain FDF1.</title>
        <authorList>
            <person name="Lai M.-C."/>
            <person name="Lai S.-J."/>
        </authorList>
    </citation>
    <scope>NUCLEOTIDE SEQUENCE [LARGE SCALE GENOMIC DNA]</scope>
    <source>
        <strain evidence="2 5">FDF-1</strain>
    </source>
</reference>
<accession>A0A1L9C2P0</accession>
<dbReference type="RefSeq" id="WP_072360855.1">
    <property type="nucleotide sequence ID" value="NZ_FXBN01000002.1"/>
</dbReference>
<name>A0A1L9C2P0_9EURY</name>
<keyword evidence="1" id="KW-0472">Membrane</keyword>
<reference evidence="6" key="2">
    <citation type="submission" date="2017-04" db="EMBL/GenBank/DDBJ databases">
        <authorList>
            <person name="Varghese N."/>
            <person name="Submissions S."/>
        </authorList>
    </citation>
    <scope>NUCLEOTIDE SEQUENCE [LARGE SCALE GENOMIC DNA]</scope>
    <source>
        <strain evidence="6">FDF-1</strain>
    </source>
</reference>
<organism evidence="2 5">
    <name type="scientific">Methanohalophilus portucalensis FDF-1</name>
    <dbReference type="NCBI Taxonomy" id="523843"/>
    <lineage>
        <taxon>Archaea</taxon>
        <taxon>Methanobacteriati</taxon>
        <taxon>Methanobacteriota</taxon>
        <taxon>Stenosarchaea group</taxon>
        <taxon>Methanomicrobia</taxon>
        <taxon>Methanosarcinales</taxon>
        <taxon>Methanosarcinaceae</taxon>
        <taxon>Methanohalophilus</taxon>
    </lineage>
</organism>
<dbReference type="EMBL" id="JWTK01000005">
    <property type="protein sequence ID" value="OJH48802.1"/>
    <property type="molecule type" value="Genomic_DNA"/>
</dbReference>
<dbReference type="Proteomes" id="UP000185713">
    <property type="component" value="Unassembled WGS sequence"/>
</dbReference>
<dbReference type="EMBL" id="FXBN01000002">
    <property type="protein sequence ID" value="SMH37041.1"/>
    <property type="molecule type" value="Genomic_DNA"/>
</dbReference>
<keyword evidence="1" id="KW-1133">Transmembrane helix</keyword>
<dbReference type="AlphaFoldDB" id="A0A1L9C2P0"/>
<proteinExistence type="predicted"/>
<reference evidence="3 7" key="4">
    <citation type="submission" date="2018-10" db="EMBL/GenBank/DDBJ databases">
        <title>Cultivation of a novel Methanohalophilus strain from Kebrit Deep of the Red Sea and a genomic comparison of members of the genus Methanohalophilus.</title>
        <authorList>
            <person name="Guan Y."/>
            <person name="Ngugi D.K."/>
            <person name="Stingl U."/>
        </authorList>
    </citation>
    <scope>NUCLEOTIDE SEQUENCE [LARGE SCALE GENOMIC DNA]</scope>
    <source>
        <strain evidence="3 7">DSM 7471</strain>
    </source>
</reference>
<evidence type="ECO:0000313" key="6">
    <source>
        <dbReference type="Proteomes" id="UP000193969"/>
    </source>
</evidence>
<evidence type="ECO:0000256" key="1">
    <source>
        <dbReference type="SAM" id="Phobius"/>
    </source>
</evidence>
<feature type="transmembrane region" description="Helical" evidence="1">
    <location>
        <begin position="37"/>
        <end position="53"/>
    </location>
</feature>
<dbReference type="STRING" id="523843.SAMN06264941_1112"/>
<sequence>MQNYCSVCGTKLEDKEYCTGCGVKVNETGRTKKKTPIYALIWSIVIAGSGQVYNGEYLKAYSIAFLMSVSSFYGFPFIIPMIIWVYNIFDAYTTALKMKKNEIPHKYSSGRDIFFYIVLLILLGLMPWLIL</sequence>
<evidence type="ECO:0000313" key="4">
    <source>
        <dbReference type="EMBL" id="SMH37041.1"/>
    </source>
</evidence>
<keyword evidence="6" id="KW-1185">Reference proteome</keyword>
<protein>
    <submittedName>
        <fullName evidence="2">Uncharacterized protein</fullName>
    </submittedName>
</protein>
<gene>
    <name evidence="3" type="ORF">EFE41_09765</name>
    <name evidence="2" type="ORF">MPF_1650</name>
    <name evidence="4" type="ORF">SAMN06264941_1112</name>
</gene>
<evidence type="ECO:0000313" key="2">
    <source>
        <dbReference type="EMBL" id="OJH48802.1"/>
    </source>
</evidence>
<evidence type="ECO:0000313" key="7">
    <source>
        <dbReference type="Proteomes" id="UP000278252"/>
    </source>
</evidence>
<feature type="transmembrane region" description="Helical" evidence="1">
    <location>
        <begin position="73"/>
        <end position="92"/>
    </location>
</feature>
<dbReference type="EMBL" id="RJJH01000015">
    <property type="protein sequence ID" value="RNI08784.1"/>
    <property type="molecule type" value="Genomic_DNA"/>
</dbReference>
<dbReference type="Proteomes" id="UP000193969">
    <property type="component" value="Unassembled WGS sequence"/>
</dbReference>
<keyword evidence="1" id="KW-0812">Transmembrane</keyword>
<feature type="transmembrane region" description="Helical" evidence="1">
    <location>
        <begin position="113"/>
        <end position="130"/>
    </location>
</feature>
<dbReference type="Proteomes" id="UP000278252">
    <property type="component" value="Unassembled WGS sequence"/>
</dbReference>
<reference evidence="4" key="3">
    <citation type="submission" date="2017-04" db="EMBL/GenBank/DDBJ databases">
        <authorList>
            <person name="Afonso C.L."/>
            <person name="Miller P.J."/>
            <person name="Scott M.A."/>
            <person name="Spackman E."/>
            <person name="Goraichik I."/>
            <person name="Dimitrov K.M."/>
            <person name="Suarez D.L."/>
            <person name="Swayne D.E."/>
        </authorList>
    </citation>
    <scope>NUCLEOTIDE SEQUENCE [LARGE SCALE GENOMIC DNA]</scope>
    <source>
        <strain evidence="4">FDF-1</strain>
    </source>
</reference>